<protein>
    <submittedName>
        <fullName evidence="1">Uncharacterized protein</fullName>
    </submittedName>
</protein>
<organism evidence="1 2">
    <name type="scientific">Glossina palpalis gambiensis</name>
    <dbReference type="NCBI Taxonomy" id="67801"/>
    <lineage>
        <taxon>Eukaryota</taxon>
        <taxon>Metazoa</taxon>
        <taxon>Ecdysozoa</taxon>
        <taxon>Arthropoda</taxon>
        <taxon>Hexapoda</taxon>
        <taxon>Insecta</taxon>
        <taxon>Pterygota</taxon>
        <taxon>Neoptera</taxon>
        <taxon>Endopterygota</taxon>
        <taxon>Diptera</taxon>
        <taxon>Brachycera</taxon>
        <taxon>Muscomorpha</taxon>
        <taxon>Hippoboscoidea</taxon>
        <taxon>Glossinidae</taxon>
        <taxon>Glossina</taxon>
    </lineage>
</organism>
<sequence length="107" mass="11739">MNVMDDRSALLSPNLIDMVWRTSSVSSMCSDIEPCYTKLNPRKIIKSDGHAALPDIARTLPGMEAVVSRATADSDSLVVVDIPSGIYIYMNNRKEINNEIMTNGVGH</sequence>
<dbReference type="EMBL" id="JXJN01023282">
    <property type="status" value="NOT_ANNOTATED_CDS"/>
    <property type="molecule type" value="Genomic_DNA"/>
</dbReference>
<accession>A0A1B0BZS5</accession>
<reference evidence="1" key="2">
    <citation type="submission" date="2020-05" db="UniProtKB">
        <authorList>
            <consortium name="EnsemblMetazoa"/>
        </authorList>
    </citation>
    <scope>IDENTIFICATION</scope>
    <source>
        <strain evidence="1">IAEA</strain>
    </source>
</reference>
<keyword evidence="2" id="KW-1185">Reference proteome</keyword>
<proteinExistence type="predicted"/>
<reference evidence="2" key="1">
    <citation type="submission" date="2015-01" db="EMBL/GenBank/DDBJ databases">
        <authorList>
            <person name="Aksoy S."/>
            <person name="Warren W."/>
            <person name="Wilson R.K."/>
        </authorList>
    </citation>
    <scope>NUCLEOTIDE SEQUENCE [LARGE SCALE GENOMIC DNA]</scope>
    <source>
        <strain evidence="2">IAEA</strain>
    </source>
</reference>
<dbReference type="EnsemblMetazoa" id="GPPI045342-RA">
    <property type="protein sequence ID" value="GPPI045342-PA"/>
    <property type="gene ID" value="GPPI045342"/>
</dbReference>
<name>A0A1B0BZS5_9MUSC</name>
<evidence type="ECO:0000313" key="1">
    <source>
        <dbReference type="EnsemblMetazoa" id="GPPI045342-PA"/>
    </source>
</evidence>
<dbReference type="AlphaFoldDB" id="A0A1B0BZS5"/>
<dbReference type="Proteomes" id="UP000092460">
    <property type="component" value="Unassembled WGS sequence"/>
</dbReference>
<dbReference type="VEuPathDB" id="VectorBase:GPPI045342"/>
<evidence type="ECO:0000313" key="2">
    <source>
        <dbReference type="Proteomes" id="UP000092460"/>
    </source>
</evidence>